<feature type="non-terminal residue" evidence="1">
    <location>
        <position position="147"/>
    </location>
</feature>
<organism>
    <name type="scientific">Solenopsis invicta</name>
    <name type="common">Red imported fire ant</name>
    <name type="synonym">Solenopsis wagneri</name>
    <dbReference type="NCBI Taxonomy" id="13686"/>
    <lineage>
        <taxon>Eukaryota</taxon>
        <taxon>Metazoa</taxon>
        <taxon>Ecdysozoa</taxon>
        <taxon>Arthropoda</taxon>
        <taxon>Hexapoda</taxon>
        <taxon>Insecta</taxon>
        <taxon>Pterygota</taxon>
        <taxon>Neoptera</taxon>
        <taxon>Endopterygota</taxon>
        <taxon>Hymenoptera</taxon>
        <taxon>Apocrita</taxon>
        <taxon>Aculeata</taxon>
        <taxon>Formicoidea</taxon>
        <taxon>Formicidae</taxon>
        <taxon>Myrmicinae</taxon>
        <taxon>Solenopsis</taxon>
    </lineage>
</organism>
<evidence type="ECO:0008006" key="2">
    <source>
        <dbReference type="Google" id="ProtNLM"/>
    </source>
</evidence>
<name>E9IBP1_SOLIN</name>
<gene>
    <name evidence="1" type="ORF">SINV_01630</name>
</gene>
<dbReference type="EMBL" id="GL762134">
    <property type="protein sequence ID" value="EFZ22010.1"/>
    <property type="molecule type" value="Genomic_DNA"/>
</dbReference>
<accession>E9IBP1</accession>
<dbReference type="HOGENOM" id="CLU_1770374_0_0_1"/>
<protein>
    <recommendedName>
        <fullName evidence="2">Zinc finger PHD-type domain-containing protein</fullName>
    </recommendedName>
</protein>
<proteinExistence type="predicted"/>
<evidence type="ECO:0000313" key="1">
    <source>
        <dbReference type="EMBL" id="EFZ22010.1"/>
    </source>
</evidence>
<dbReference type="SUPFAM" id="SSF57903">
    <property type="entry name" value="FYVE/PHD zinc finger"/>
    <property type="match status" value="1"/>
</dbReference>
<dbReference type="InterPro" id="IPR011011">
    <property type="entry name" value="Znf_FYVE_PHD"/>
</dbReference>
<sequence length="147" mass="16827">MCKNIIQPELTDQPGTSTDKLINQSEIFIDKPIDKPRTSTDCNAFTFISKYSSAKSYLRKYAKEKNAEETNEKKLCKMENKSSNIRTSFGQSKSSNASFDDVGCLYCKELYSMSIERWINCFVCLKWAHNSCAEVENDEIHICPFCS</sequence>
<dbReference type="AlphaFoldDB" id="E9IBP1"/>
<reference evidence="1" key="1">
    <citation type="journal article" date="2011" name="Proc. Natl. Acad. Sci. U.S.A.">
        <title>The genome of the fire ant Solenopsis invicta.</title>
        <authorList>
            <person name="Wurm Y."/>
            <person name="Wang J."/>
            <person name="Riba-Grognuz O."/>
            <person name="Corona M."/>
            <person name="Nygaard S."/>
            <person name="Hunt B.G."/>
            <person name="Ingram K.K."/>
            <person name="Falquet L."/>
            <person name="Nipitwattanaphon M."/>
            <person name="Gotzek D."/>
            <person name="Dijkstra M.B."/>
            <person name="Oettler J."/>
            <person name="Comtesse F."/>
            <person name="Shih C.J."/>
            <person name="Wu W.J."/>
            <person name="Yang C.C."/>
            <person name="Thomas J."/>
            <person name="Beaudoing E."/>
            <person name="Pradervand S."/>
            <person name="Flegel V."/>
            <person name="Cook E.D."/>
            <person name="Fabbretti R."/>
            <person name="Stockinger H."/>
            <person name="Long L."/>
            <person name="Farmerie W.G."/>
            <person name="Oakey J."/>
            <person name="Boomsma J.J."/>
            <person name="Pamilo P."/>
            <person name="Yi S.V."/>
            <person name="Heinze J."/>
            <person name="Goodisman M.A."/>
            <person name="Farinelli L."/>
            <person name="Harshman K."/>
            <person name="Hulo N."/>
            <person name="Cerutti L."/>
            <person name="Xenarios I."/>
            <person name="Shoemaker D."/>
            <person name="Keller L."/>
        </authorList>
    </citation>
    <scope>NUCLEOTIDE SEQUENCE [LARGE SCALE GENOMIC DNA]</scope>
</reference>